<dbReference type="Gene3D" id="3.30.70.1350">
    <property type="entry name" value="Cation efflux protein, cytoplasmic domain"/>
    <property type="match status" value="1"/>
</dbReference>
<dbReference type="GO" id="GO:0005886">
    <property type="term" value="C:plasma membrane"/>
    <property type="evidence" value="ECO:0007669"/>
    <property type="project" value="TreeGrafter"/>
</dbReference>
<protein>
    <submittedName>
        <fullName evidence="10">Cation transporter</fullName>
    </submittedName>
</protein>
<dbReference type="OrthoDB" id="9806522at2"/>
<dbReference type="InterPro" id="IPR027469">
    <property type="entry name" value="Cation_efflux_TMD_sf"/>
</dbReference>
<keyword evidence="11" id="KW-1185">Reference proteome</keyword>
<feature type="transmembrane region" description="Helical" evidence="7">
    <location>
        <begin position="151"/>
        <end position="170"/>
    </location>
</feature>
<evidence type="ECO:0000259" key="8">
    <source>
        <dbReference type="Pfam" id="PF01545"/>
    </source>
</evidence>
<dbReference type="InterPro" id="IPR050291">
    <property type="entry name" value="CDF_Transporter"/>
</dbReference>
<accession>A0A371IT42</accession>
<dbReference type="InterPro" id="IPR036837">
    <property type="entry name" value="Cation_efflux_CTD_sf"/>
</dbReference>
<sequence>MGNDYKEVKKVLWIILVANFVVAALKIIVGAIVKSASMTADGFHAVSDGSSNIVGLIGISFASKPIDKEHPYGHNKFEMISSLFIGMMLLFIAIKIVFEAILRFTNPITPYITIESLIALIITIFINIFVSTYENRKGKKLNSYILISDSLHTKSDIFVSIGVLITLIGIKLGLPVILDPIVSLVVSGFVLHASYEIFKDSMGILVDTATVDEELIKKIIFEFDEVRDVHNIRSRGSKSNIYIDMHVMINPNISVEDSHNLTHKIEEKIKEKFNTNIQIIIHIEPFYEL</sequence>
<evidence type="ECO:0000256" key="4">
    <source>
        <dbReference type="ARBA" id="ARBA00022692"/>
    </source>
</evidence>
<evidence type="ECO:0000256" key="2">
    <source>
        <dbReference type="ARBA" id="ARBA00008114"/>
    </source>
</evidence>
<dbReference type="GO" id="GO:0015341">
    <property type="term" value="F:zinc efflux antiporter activity"/>
    <property type="evidence" value="ECO:0007669"/>
    <property type="project" value="TreeGrafter"/>
</dbReference>
<keyword evidence="3" id="KW-0813">Transport</keyword>
<feature type="domain" description="Cation efflux protein transmembrane" evidence="8">
    <location>
        <begin position="12"/>
        <end position="206"/>
    </location>
</feature>
<feature type="domain" description="Cation efflux protein cytoplasmic" evidence="9">
    <location>
        <begin position="212"/>
        <end position="286"/>
    </location>
</feature>
<dbReference type="FunFam" id="1.20.1510.10:FF:000006">
    <property type="entry name" value="Divalent cation efflux transporter"/>
    <property type="match status" value="1"/>
</dbReference>
<dbReference type="Pfam" id="PF16916">
    <property type="entry name" value="ZT_dimer"/>
    <property type="match status" value="1"/>
</dbReference>
<dbReference type="SUPFAM" id="SSF160240">
    <property type="entry name" value="Cation efflux protein cytoplasmic domain-like"/>
    <property type="match status" value="1"/>
</dbReference>
<comment type="caution">
    <text evidence="10">The sequence shown here is derived from an EMBL/GenBank/DDBJ whole genome shotgun (WGS) entry which is preliminary data.</text>
</comment>
<feature type="transmembrane region" description="Helical" evidence="7">
    <location>
        <begin position="108"/>
        <end position="130"/>
    </location>
</feature>
<evidence type="ECO:0000256" key="5">
    <source>
        <dbReference type="ARBA" id="ARBA00022989"/>
    </source>
</evidence>
<evidence type="ECO:0000256" key="1">
    <source>
        <dbReference type="ARBA" id="ARBA00004141"/>
    </source>
</evidence>
<evidence type="ECO:0000256" key="6">
    <source>
        <dbReference type="ARBA" id="ARBA00023136"/>
    </source>
</evidence>
<evidence type="ECO:0000256" key="3">
    <source>
        <dbReference type="ARBA" id="ARBA00022448"/>
    </source>
</evidence>
<evidence type="ECO:0000313" key="11">
    <source>
        <dbReference type="Proteomes" id="UP000243494"/>
    </source>
</evidence>
<dbReference type="PANTHER" id="PTHR43840">
    <property type="entry name" value="MITOCHONDRIAL METAL TRANSPORTER 1-RELATED"/>
    <property type="match status" value="1"/>
</dbReference>
<dbReference type="InterPro" id="IPR002524">
    <property type="entry name" value="Cation_efflux"/>
</dbReference>
<dbReference type="NCBIfam" id="TIGR01297">
    <property type="entry name" value="CDF"/>
    <property type="match status" value="1"/>
</dbReference>
<feature type="transmembrane region" description="Helical" evidence="7">
    <location>
        <begin position="83"/>
        <end position="102"/>
    </location>
</feature>
<name>A0A371IT42_9FIRM</name>
<dbReference type="InterPro" id="IPR027470">
    <property type="entry name" value="Cation_efflux_CTD"/>
</dbReference>
<feature type="transmembrane region" description="Helical" evidence="7">
    <location>
        <begin position="12"/>
        <end position="33"/>
    </location>
</feature>
<dbReference type="AlphaFoldDB" id="A0A371IT42"/>
<dbReference type="Proteomes" id="UP000243494">
    <property type="component" value="Unassembled WGS sequence"/>
</dbReference>
<gene>
    <name evidence="10" type="ORF">CHF27_006905</name>
</gene>
<proteinExistence type="inferred from homology"/>
<dbReference type="EMBL" id="NOJZ02000009">
    <property type="protein sequence ID" value="RDY23658.1"/>
    <property type="molecule type" value="Genomic_DNA"/>
</dbReference>
<evidence type="ECO:0000313" key="10">
    <source>
        <dbReference type="EMBL" id="RDY23658.1"/>
    </source>
</evidence>
<comment type="similarity">
    <text evidence="2">Belongs to the cation diffusion facilitator (CDF) transporter (TC 2.A.4) family.</text>
</comment>
<evidence type="ECO:0000256" key="7">
    <source>
        <dbReference type="SAM" id="Phobius"/>
    </source>
</evidence>
<dbReference type="RefSeq" id="WP_095406289.1">
    <property type="nucleotide sequence ID" value="NZ_NOJZ02000009.1"/>
</dbReference>
<keyword evidence="6 7" id="KW-0472">Membrane</keyword>
<dbReference type="GO" id="GO:0006882">
    <property type="term" value="P:intracellular zinc ion homeostasis"/>
    <property type="evidence" value="ECO:0007669"/>
    <property type="project" value="TreeGrafter"/>
</dbReference>
<organism evidence="10 11">
    <name type="scientific">Romboutsia maritimum</name>
    <dbReference type="NCBI Taxonomy" id="2020948"/>
    <lineage>
        <taxon>Bacteria</taxon>
        <taxon>Bacillati</taxon>
        <taxon>Bacillota</taxon>
        <taxon>Clostridia</taxon>
        <taxon>Peptostreptococcales</taxon>
        <taxon>Peptostreptococcaceae</taxon>
        <taxon>Romboutsia</taxon>
    </lineage>
</organism>
<dbReference type="Gene3D" id="1.20.1510.10">
    <property type="entry name" value="Cation efflux protein transmembrane domain"/>
    <property type="match status" value="1"/>
</dbReference>
<dbReference type="PANTHER" id="PTHR43840:SF15">
    <property type="entry name" value="MITOCHONDRIAL METAL TRANSPORTER 1-RELATED"/>
    <property type="match status" value="1"/>
</dbReference>
<dbReference type="InterPro" id="IPR058533">
    <property type="entry name" value="Cation_efflux_TM"/>
</dbReference>
<dbReference type="GO" id="GO:0015093">
    <property type="term" value="F:ferrous iron transmembrane transporter activity"/>
    <property type="evidence" value="ECO:0007669"/>
    <property type="project" value="TreeGrafter"/>
</dbReference>
<evidence type="ECO:0000259" key="9">
    <source>
        <dbReference type="Pfam" id="PF16916"/>
    </source>
</evidence>
<dbReference type="Pfam" id="PF01545">
    <property type="entry name" value="Cation_efflux"/>
    <property type="match status" value="1"/>
</dbReference>
<dbReference type="SUPFAM" id="SSF161111">
    <property type="entry name" value="Cation efflux protein transmembrane domain-like"/>
    <property type="match status" value="1"/>
</dbReference>
<dbReference type="GO" id="GO:0015086">
    <property type="term" value="F:cadmium ion transmembrane transporter activity"/>
    <property type="evidence" value="ECO:0007669"/>
    <property type="project" value="TreeGrafter"/>
</dbReference>
<reference evidence="10 11" key="1">
    <citation type="journal article" date="2017" name="Genome Announc.">
        <title>Draft Genome Sequence of Romboutsia maritimum sp. nov. Strain CCRI-22766(T), Isolated from Coastal Estuarine Mud.</title>
        <authorList>
            <person name="Maheux A.F."/>
            <person name="Boudreau D.K."/>
            <person name="Berube E."/>
            <person name="Boissinot M."/>
            <person name="Raymond F."/>
            <person name="Brodeur S."/>
            <person name="Corbeil J."/>
            <person name="Brightwell G."/>
            <person name="Broda D."/>
            <person name="Omar R.F."/>
            <person name="Bergeron M.G."/>
        </authorList>
    </citation>
    <scope>NUCLEOTIDE SEQUENCE [LARGE SCALE GENOMIC DNA]</scope>
    <source>
        <strain evidence="10 11">CCRI-22766</strain>
    </source>
</reference>
<comment type="subcellular location">
    <subcellularLocation>
        <location evidence="1">Membrane</location>
        <topology evidence="1">Multi-pass membrane protein</topology>
    </subcellularLocation>
</comment>
<keyword evidence="4 7" id="KW-0812">Transmembrane</keyword>
<keyword evidence="5 7" id="KW-1133">Transmembrane helix</keyword>